<comment type="catalytic activity">
    <reaction evidence="10">
        <text>Endonucleolytic cleavage of RNA, removing extra 3' nucleotides from tRNA precursor, generating 3' termini of tRNAs. A 3'-hydroxy group is left at the tRNA terminus and a 5'-phosphoryl group is left at the trailer molecule.</text>
        <dbReference type="EC" id="3.1.26.11"/>
    </reaction>
</comment>
<keyword evidence="4 10" id="KW-0540">Nuclease</keyword>
<keyword evidence="6 10" id="KW-0255">Endonuclease</keyword>
<evidence type="ECO:0000256" key="10">
    <source>
        <dbReference type="HAMAP-Rule" id="MF_01818"/>
    </source>
</evidence>
<reference evidence="12 13" key="1">
    <citation type="journal article" date="2014" name="Int. J. Syst. Evol. Microbiol.">
        <title>Jeotgalibaca dankookensis gen. nov., sp. nov., a member of the family Carnobacteriaceae, isolated from seujeot (Korean traditional food).</title>
        <authorList>
            <person name="Lee D.G."/>
            <person name="Trujillo M.E."/>
            <person name="Kang H."/>
            <person name="Ahn T.Y."/>
        </authorList>
    </citation>
    <scope>NUCLEOTIDE SEQUENCE [LARGE SCALE GENOMIC DNA]</scope>
    <source>
        <strain evidence="12 13">EX-07</strain>
    </source>
</reference>
<feature type="binding site" evidence="10">
    <location>
        <position position="65"/>
    </location>
    <ligand>
        <name>Zn(2+)</name>
        <dbReference type="ChEBI" id="CHEBI:29105"/>
        <label>1</label>
        <note>catalytic</note>
    </ligand>
</feature>
<keyword evidence="7 10" id="KW-0378">Hydrolase</keyword>
<dbReference type="GO" id="GO:0042781">
    <property type="term" value="F:3'-tRNA processing endoribonuclease activity"/>
    <property type="evidence" value="ECO:0007669"/>
    <property type="project" value="UniProtKB-UniRule"/>
</dbReference>
<evidence type="ECO:0000256" key="7">
    <source>
        <dbReference type="ARBA" id="ARBA00022801"/>
    </source>
</evidence>
<sequence length="309" mass="34667">MKIQFLGTGAGVPSTLRNLSSIALKLLDERNEIWLFDCGEGTQQRILKTSLKPRKVTKVFITHLHGDHIYGLPGFLSSRAFQGGDTPLTIYGPKGIKEFVLTALRVSQSHLRYPIFFHEIYEDGVIFEDNQFKVTCGKLAHGIPSYGYRIHEAEYPGELLVDELRANNVPAGPLYGKLKNGETVTLADGRTIDGKDYIGEAISGRIVTIIGDTKRTDKSFELALNADVLVHESTFAKENQKFARDYYHSTCIDAALVAKEAGAKQLYLTHISSRYLAKDQKQMQEDARQVFSHTCMVNDYDEFDILLDK</sequence>
<gene>
    <name evidence="10 12" type="primary">rnz</name>
    <name evidence="12" type="ORF">BW727_100781</name>
</gene>
<dbReference type="Gene3D" id="3.60.15.10">
    <property type="entry name" value="Ribonuclease Z/Hydroxyacylglutathione hydrolase-like"/>
    <property type="match status" value="1"/>
</dbReference>
<dbReference type="AlphaFoldDB" id="A0A1S6INN8"/>
<evidence type="ECO:0000256" key="4">
    <source>
        <dbReference type="ARBA" id="ARBA00022722"/>
    </source>
</evidence>
<evidence type="ECO:0000259" key="11">
    <source>
        <dbReference type="SMART" id="SM00849"/>
    </source>
</evidence>
<dbReference type="OrthoDB" id="9800940at2"/>
<dbReference type="HAMAP" id="MF_01818">
    <property type="entry name" value="RNase_Z_BN"/>
    <property type="match status" value="1"/>
</dbReference>
<dbReference type="InterPro" id="IPR013471">
    <property type="entry name" value="RNase_Z/BN"/>
</dbReference>
<dbReference type="InterPro" id="IPR036866">
    <property type="entry name" value="RibonucZ/Hydroxyglut_hydro"/>
</dbReference>
<dbReference type="GO" id="GO:0042802">
    <property type="term" value="F:identical protein binding"/>
    <property type="evidence" value="ECO:0007669"/>
    <property type="project" value="UniProtKB-ARBA"/>
</dbReference>
<dbReference type="RefSeq" id="WP_062469402.1">
    <property type="nucleotide sequence ID" value="NZ_BBYN01000012.1"/>
</dbReference>
<feature type="binding site" evidence="10">
    <location>
        <position position="67"/>
    </location>
    <ligand>
        <name>Zn(2+)</name>
        <dbReference type="ChEBI" id="CHEBI:29105"/>
        <label>2</label>
        <note>catalytic</note>
    </ligand>
</feature>
<keyword evidence="5 10" id="KW-0479">Metal-binding</keyword>
<comment type="similarity">
    <text evidence="10">Belongs to the RNase Z family.</text>
</comment>
<evidence type="ECO:0000256" key="3">
    <source>
        <dbReference type="ARBA" id="ARBA00022694"/>
    </source>
</evidence>
<feature type="binding site" evidence="10">
    <location>
        <position position="141"/>
    </location>
    <ligand>
        <name>Zn(2+)</name>
        <dbReference type="ChEBI" id="CHEBI:29105"/>
        <label>1</label>
        <note>catalytic</note>
    </ligand>
</feature>
<evidence type="ECO:0000256" key="5">
    <source>
        <dbReference type="ARBA" id="ARBA00022723"/>
    </source>
</evidence>
<evidence type="ECO:0000256" key="2">
    <source>
        <dbReference type="ARBA" id="ARBA00012477"/>
    </source>
</evidence>
<accession>A0A1S6INN8</accession>
<evidence type="ECO:0000313" key="12">
    <source>
        <dbReference type="EMBL" id="AQS53174.1"/>
    </source>
</evidence>
<keyword evidence="3 10" id="KW-0819">tRNA processing</keyword>
<feature type="active site" description="Proton acceptor" evidence="10">
    <location>
        <position position="67"/>
    </location>
</feature>
<feature type="binding site" evidence="10">
    <location>
        <position position="270"/>
    </location>
    <ligand>
        <name>Zn(2+)</name>
        <dbReference type="ChEBI" id="CHEBI:29105"/>
        <label>2</label>
        <note>catalytic</note>
    </ligand>
</feature>
<feature type="binding site" evidence="10">
    <location>
        <position position="212"/>
    </location>
    <ligand>
        <name>Zn(2+)</name>
        <dbReference type="ChEBI" id="CHEBI:29105"/>
        <label>2</label>
        <note>catalytic</note>
    </ligand>
</feature>
<name>A0A1S6INN8_9LACT</name>
<keyword evidence="13" id="KW-1185">Reference proteome</keyword>
<dbReference type="NCBIfam" id="NF000801">
    <property type="entry name" value="PRK00055.1-3"/>
    <property type="match status" value="1"/>
</dbReference>
<dbReference type="PANTHER" id="PTHR46018:SF2">
    <property type="entry name" value="ZINC PHOSPHODIESTERASE ELAC PROTEIN 1"/>
    <property type="match status" value="1"/>
</dbReference>
<dbReference type="Proteomes" id="UP000188993">
    <property type="component" value="Chromosome"/>
</dbReference>
<organism evidence="12 13">
    <name type="scientific">Jeotgalibaca dankookensis</name>
    <dbReference type="NCBI Taxonomy" id="708126"/>
    <lineage>
        <taxon>Bacteria</taxon>
        <taxon>Bacillati</taxon>
        <taxon>Bacillota</taxon>
        <taxon>Bacilli</taxon>
        <taxon>Lactobacillales</taxon>
        <taxon>Carnobacteriaceae</taxon>
        <taxon>Jeotgalibaca</taxon>
    </lineage>
</organism>
<dbReference type="EMBL" id="CP019728">
    <property type="protein sequence ID" value="AQS53174.1"/>
    <property type="molecule type" value="Genomic_DNA"/>
</dbReference>
<evidence type="ECO:0000256" key="6">
    <source>
        <dbReference type="ARBA" id="ARBA00022759"/>
    </source>
</evidence>
<evidence type="ECO:0000256" key="8">
    <source>
        <dbReference type="ARBA" id="ARBA00022833"/>
    </source>
</evidence>
<dbReference type="InterPro" id="IPR001279">
    <property type="entry name" value="Metallo-B-lactamas"/>
</dbReference>
<feature type="binding site" evidence="10">
    <location>
        <position position="68"/>
    </location>
    <ligand>
        <name>Zn(2+)</name>
        <dbReference type="ChEBI" id="CHEBI:29105"/>
        <label>2</label>
        <note>catalytic</note>
    </ligand>
</feature>
<comment type="function">
    <text evidence="9 10">Zinc phosphodiesterase, which displays some tRNA 3'-processing endonuclease activity. Probably involved in tRNA maturation, by removing a 3'-trailer from precursor tRNA.</text>
</comment>
<dbReference type="PANTHER" id="PTHR46018">
    <property type="entry name" value="ZINC PHOSPHODIESTERASE ELAC PROTEIN 1"/>
    <property type="match status" value="1"/>
</dbReference>
<evidence type="ECO:0000256" key="9">
    <source>
        <dbReference type="ARBA" id="ARBA00057812"/>
    </source>
</evidence>
<dbReference type="EC" id="3.1.26.11" evidence="2 10"/>
<feature type="domain" description="Metallo-beta-lactamase" evidence="11">
    <location>
        <begin position="18"/>
        <end position="270"/>
    </location>
</feature>
<evidence type="ECO:0000256" key="1">
    <source>
        <dbReference type="ARBA" id="ARBA00011738"/>
    </source>
</evidence>
<dbReference type="FunFam" id="3.60.15.10:FF:000002">
    <property type="entry name" value="Ribonuclease Z"/>
    <property type="match status" value="1"/>
</dbReference>
<dbReference type="KEGG" id="jda:BW727_100781"/>
<dbReference type="STRING" id="708126.BW727_100781"/>
<comment type="subunit">
    <text evidence="1 10">Homodimer.</text>
</comment>
<dbReference type="SUPFAM" id="SSF56281">
    <property type="entry name" value="Metallo-hydrolase/oxidoreductase"/>
    <property type="match status" value="1"/>
</dbReference>
<dbReference type="Pfam" id="PF23023">
    <property type="entry name" value="Anti-Pycsar_Apyc1"/>
    <property type="match status" value="1"/>
</dbReference>
<keyword evidence="8 10" id="KW-0862">Zinc</keyword>
<dbReference type="SMART" id="SM00849">
    <property type="entry name" value="Lactamase_B"/>
    <property type="match status" value="1"/>
</dbReference>
<evidence type="ECO:0000313" key="13">
    <source>
        <dbReference type="Proteomes" id="UP000188993"/>
    </source>
</evidence>
<dbReference type="GO" id="GO:0008270">
    <property type="term" value="F:zinc ion binding"/>
    <property type="evidence" value="ECO:0007669"/>
    <property type="project" value="UniProtKB-UniRule"/>
</dbReference>
<proteinExistence type="inferred from homology"/>
<feature type="binding site" evidence="10">
    <location>
        <position position="63"/>
    </location>
    <ligand>
        <name>Zn(2+)</name>
        <dbReference type="ChEBI" id="CHEBI:29105"/>
        <label>1</label>
        <note>catalytic</note>
    </ligand>
</feature>
<dbReference type="CDD" id="cd07717">
    <property type="entry name" value="RNaseZ_ZiPD-like_MBL-fold"/>
    <property type="match status" value="1"/>
</dbReference>
<protein>
    <recommendedName>
        <fullName evidence="2 10">Ribonuclease Z</fullName>
        <shortName evidence="10">RNase Z</shortName>
        <ecNumber evidence="2 10">3.1.26.11</ecNumber>
    </recommendedName>
    <alternativeName>
        <fullName evidence="10">tRNA 3 endonuclease</fullName>
    </alternativeName>
    <alternativeName>
        <fullName evidence="10">tRNase Z</fullName>
    </alternativeName>
</protein>
<comment type="cofactor">
    <cofactor evidence="10">
        <name>Zn(2+)</name>
        <dbReference type="ChEBI" id="CHEBI:29105"/>
    </cofactor>
    <text evidence="10">Binds 2 Zn(2+) ions.</text>
</comment>
<feature type="binding site" evidence="10">
    <location>
        <position position="212"/>
    </location>
    <ligand>
        <name>Zn(2+)</name>
        <dbReference type="ChEBI" id="CHEBI:29105"/>
        <label>1</label>
        <note>catalytic</note>
    </ligand>
</feature>
<dbReference type="NCBIfam" id="TIGR02651">
    <property type="entry name" value="RNase_Z"/>
    <property type="match status" value="1"/>
</dbReference>